<feature type="non-terminal residue" evidence="1">
    <location>
        <position position="62"/>
    </location>
</feature>
<protein>
    <recommendedName>
        <fullName evidence="2">Cyclase family protein</fullName>
    </recommendedName>
</protein>
<dbReference type="EMBL" id="UINC01229858">
    <property type="protein sequence ID" value="SVE61749.1"/>
    <property type="molecule type" value="Genomic_DNA"/>
</dbReference>
<organism evidence="1">
    <name type="scientific">marine metagenome</name>
    <dbReference type="NCBI Taxonomy" id="408172"/>
    <lineage>
        <taxon>unclassified sequences</taxon>
        <taxon>metagenomes</taxon>
        <taxon>ecological metagenomes</taxon>
    </lineage>
</organism>
<dbReference type="AlphaFoldDB" id="A0A383EYK3"/>
<sequence length="62" mass="7108">MVRVKPTQAQIEEWFTSLSNWGRWGDDDQLGTLNLITHEKRLQAFALVQKARSVTLSRPIVA</sequence>
<reference evidence="1" key="1">
    <citation type="submission" date="2018-05" db="EMBL/GenBank/DDBJ databases">
        <authorList>
            <person name="Lanie J.A."/>
            <person name="Ng W.-L."/>
            <person name="Kazmierczak K.M."/>
            <person name="Andrzejewski T.M."/>
            <person name="Davidsen T.M."/>
            <person name="Wayne K.J."/>
            <person name="Tettelin H."/>
            <person name="Glass J.I."/>
            <person name="Rusch D."/>
            <person name="Podicherti R."/>
            <person name="Tsui H.-C.T."/>
            <person name="Winkler M.E."/>
        </authorList>
    </citation>
    <scope>NUCLEOTIDE SEQUENCE</scope>
</reference>
<proteinExistence type="predicted"/>
<gene>
    <name evidence="1" type="ORF">METZ01_LOCUS514603</name>
</gene>
<evidence type="ECO:0008006" key="2">
    <source>
        <dbReference type="Google" id="ProtNLM"/>
    </source>
</evidence>
<feature type="non-terminal residue" evidence="1">
    <location>
        <position position="1"/>
    </location>
</feature>
<accession>A0A383EYK3</accession>
<evidence type="ECO:0000313" key="1">
    <source>
        <dbReference type="EMBL" id="SVE61749.1"/>
    </source>
</evidence>
<name>A0A383EYK3_9ZZZZ</name>